<dbReference type="Gene3D" id="3.40.50.2300">
    <property type="match status" value="1"/>
</dbReference>
<name>A0ABU3D647_9FLAO</name>
<reference evidence="1 2" key="1">
    <citation type="submission" date="2023-09" db="EMBL/GenBank/DDBJ databases">
        <authorList>
            <person name="Rey-Velasco X."/>
        </authorList>
    </citation>
    <scope>NUCLEOTIDE SEQUENCE [LARGE SCALE GENOMIC DNA]</scope>
    <source>
        <strain evidence="1 2">F117</strain>
    </source>
</reference>
<evidence type="ECO:0000313" key="1">
    <source>
        <dbReference type="EMBL" id="MDT0677006.1"/>
    </source>
</evidence>
<organism evidence="1 2">
    <name type="scientific">Autumnicola musiva</name>
    <dbReference type="NCBI Taxonomy" id="3075589"/>
    <lineage>
        <taxon>Bacteria</taxon>
        <taxon>Pseudomonadati</taxon>
        <taxon>Bacteroidota</taxon>
        <taxon>Flavobacteriia</taxon>
        <taxon>Flavobacteriales</taxon>
        <taxon>Flavobacteriaceae</taxon>
        <taxon>Autumnicola</taxon>
    </lineage>
</organism>
<dbReference type="EMBL" id="JAVRHK010000006">
    <property type="protein sequence ID" value="MDT0677006.1"/>
    <property type="molecule type" value="Genomic_DNA"/>
</dbReference>
<dbReference type="Proteomes" id="UP001262582">
    <property type="component" value="Unassembled WGS sequence"/>
</dbReference>
<evidence type="ECO:0008006" key="3">
    <source>
        <dbReference type="Google" id="ProtNLM"/>
    </source>
</evidence>
<protein>
    <recommendedName>
        <fullName evidence="3">Response regulatory domain-containing protein</fullName>
    </recommendedName>
</protein>
<comment type="caution">
    <text evidence="1">The sequence shown here is derived from an EMBL/GenBank/DDBJ whole genome shotgun (WGS) entry which is preliminary data.</text>
</comment>
<evidence type="ECO:0000313" key="2">
    <source>
        <dbReference type="Proteomes" id="UP001262582"/>
    </source>
</evidence>
<sequence length="295" mass="34776">MNIKVLWIDDLYKTQQDIIGEAEQDDIDIIPFESHEEGINELKKNPIYDAVILDAKVKFKKDDTVTDLNGLRASRDFLIDLNKTNYLPFFIFTGQPDYTEKEWFEQSYGNYYIKGEDNESLFQDILKSQEKRPEIQARKEFPGSFQCFDEGILGNSDKTNFLEIIKCFKEQDYRKKNINSQRDLLEGIFVGLNNPIPCIPNSFFNNGKPNQEWCVRFLENRPTDDSNGETHRLDKNIPRDIKAAIRKLKESTNRYSHLNDKAEVKMPFLSNFFLIQEVLCWLTVFCNDPHYRNYF</sequence>
<dbReference type="RefSeq" id="WP_311503350.1">
    <property type="nucleotide sequence ID" value="NZ_JAVRHK010000006.1"/>
</dbReference>
<keyword evidence="2" id="KW-1185">Reference proteome</keyword>
<proteinExistence type="predicted"/>
<accession>A0ABU3D647</accession>
<gene>
    <name evidence="1" type="ORF">RM539_10475</name>
</gene>